<keyword evidence="3" id="KW-0815">Transposition</keyword>
<comment type="similarity">
    <text evidence="1">In the C-terminal section; belongs to the transposase 35 family.</text>
</comment>
<dbReference type="Pfam" id="PF12323">
    <property type="entry name" value="HTH_OrfB_IS605"/>
    <property type="match status" value="1"/>
</dbReference>
<keyword evidence="7" id="KW-0233">DNA recombination</keyword>
<name>A0A2T1LVS5_9CHRO</name>
<comment type="similarity">
    <text evidence="2">In the N-terminal section; belongs to the transposase 2 family.</text>
</comment>
<dbReference type="GO" id="GO:0032196">
    <property type="term" value="P:transposition"/>
    <property type="evidence" value="ECO:0007669"/>
    <property type="project" value="UniProtKB-KW"/>
</dbReference>
<gene>
    <name evidence="11" type="ORF">C7H19_15490</name>
</gene>
<dbReference type="NCBIfam" id="NF040570">
    <property type="entry name" value="guided_TnpB"/>
    <property type="match status" value="1"/>
</dbReference>
<keyword evidence="5" id="KW-0862">Zinc</keyword>
<evidence type="ECO:0000259" key="10">
    <source>
        <dbReference type="Pfam" id="PF12323"/>
    </source>
</evidence>
<dbReference type="OrthoDB" id="443538at2"/>
<reference evidence="11 12" key="1">
    <citation type="submission" date="2018-03" db="EMBL/GenBank/DDBJ databases">
        <title>The ancient ancestry and fast evolution of plastids.</title>
        <authorList>
            <person name="Moore K.R."/>
            <person name="Magnabosco C."/>
            <person name="Momper L."/>
            <person name="Gold D.A."/>
            <person name="Bosak T."/>
            <person name="Fournier G.P."/>
        </authorList>
    </citation>
    <scope>NUCLEOTIDE SEQUENCE [LARGE SCALE GENOMIC DNA]</scope>
    <source>
        <strain evidence="11 12">CCALA 016</strain>
    </source>
</reference>
<dbReference type="PANTHER" id="PTHR30405:SF11">
    <property type="entry name" value="RNA-GUIDED DNA ENDONUCLEASE RV2885C-RELATED"/>
    <property type="match status" value="1"/>
</dbReference>
<dbReference type="EMBL" id="PXOH01000017">
    <property type="protein sequence ID" value="PSF35824.1"/>
    <property type="molecule type" value="Genomic_DNA"/>
</dbReference>
<dbReference type="Proteomes" id="UP000239001">
    <property type="component" value="Unassembled WGS sequence"/>
</dbReference>
<evidence type="ECO:0000256" key="5">
    <source>
        <dbReference type="ARBA" id="ARBA00022833"/>
    </source>
</evidence>
<dbReference type="InterPro" id="IPR021027">
    <property type="entry name" value="Transposase_put_HTH"/>
</dbReference>
<evidence type="ECO:0000256" key="7">
    <source>
        <dbReference type="ARBA" id="ARBA00023172"/>
    </source>
</evidence>
<dbReference type="GO" id="GO:0046872">
    <property type="term" value="F:metal ion binding"/>
    <property type="evidence" value="ECO:0007669"/>
    <property type="project" value="UniProtKB-KW"/>
</dbReference>
<dbReference type="PANTHER" id="PTHR30405">
    <property type="entry name" value="TRANSPOSASE"/>
    <property type="match status" value="1"/>
</dbReference>
<feature type="domain" description="Cas12f1-like TNB" evidence="9">
    <location>
        <begin position="291"/>
        <end position="358"/>
    </location>
</feature>
<evidence type="ECO:0000313" key="12">
    <source>
        <dbReference type="Proteomes" id="UP000239001"/>
    </source>
</evidence>
<evidence type="ECO:0000256" key="4">
    <source>
        <dbReference type="ARBA" id="ARBA00022723"/>
    </source>
</evidence>
<feature type="domain" description="Probable transposase IS891/IS1136/IS1341" evidence="8">
    <location>
        <begin position="180"/>
        <end position="279"/>
    </location>
</feature>
<evidence type="ECO:0000256" key="1">
    <source>
        <dbReference type="ARBA" id="ARBA00008761"/>
    </source>
</evidence>
<accession>A0A2T1LVS5</accession>
<dbReference type="NCBIfam" id="TIGR01766">
    <property type="entry name" value="IS200/IS605 family accessory protein TnpB-like domain"/>
    <property type="match status" value="1"/>
</dbReference>
<feature type="domain" description="Transposase putative helix-turn-helix" evidence="10">
    <location>
        <begin position="1"/>
        <end position="45"/>
    </location>
</feature>
<proteinExistence type="inferred from homology"/>
<dbReference type="InterPro" id="IPR051399">
    <property type="entry name" value="RNA-guided_DNA_endo/Transpos"/>
</dbReference>
<dbReference type="Pfam" id="PF01385">
    <property type="entry name" value="OrfB_IS605"/>
    <property type="match status" value="1"/>
</dbReference>
<dbReference type="AlphaFoldDB" id="A0A2T1LVS5"/>
<dbReference type="GO" id="GO:0006310">
    <property type="term" value="P:DNA recombination"/>
    <property type="evidence" value="ECO:0007669"/>
    <property type="project" value="UniProtKB-KW"/>
</dbReference>
<evidence type="ECO:0000256" key="6">
    <source>
        <dbReference type="ARBA" id="ARBA00023125"/>
    </source>
</evidence>
<dbReference type="Pfam" id="PF07282">
    <property type="entry name" value="Cas12f1-like_TNB"/>
    <property type="match status" value="1"/>
</dbReference>
<evidence type="ECO:0000259" key="8">
    <source>
        <dbReference type="Pfam" id="PF01385"/>
    </source>
</evidence>
<keyword evidence="4" id="KW-0479">Metal-binding</keyword>
<dbReference type="InterPro" id="IPR001959">
    <property type="entry name" value="Transposase"/>
</dbReference>
<reference evidence="11 12" key="2">
    <citation type="submission" date="2018-03" db="EMBL/GenBank/DDBJ databases">
        <authorList>
            <person name="Keele B.F."/>
        </authorList>
    </citation>
    <scope>NUCLEOTIDE SEQUENCE [LARGE SCALE GENOMIC DNA]</scope>
    <source>
        <strain evidence="11 12">CCALA 016</strain>
    </source>
</reference>
<evidence type="ECO:0000256" key="2">
    <source>
        <dbReference type="ARBA" id="ARBA00011044"/>
    </source>
</evidence>
<comment type="caution">
    <text evidence="11">The sequence shown here is derived from an EMBL/GenBank/DDBJ whole genome shotgun (WGS) entry which is preliminary data.</text>
</comment>
<organism evidence="11 12">
    <name type="scientific">Aphanothece hegewaldii CCALA 016</name>
    <dbReference type="NCBI Taxonomy" id="2107694"/>
    <lineage>
        <taxon>Bacteria</taxon>
        <taxon>Bacillati</taxon>
        <taxon>Cyanobacteriota</taxon>
        <taxon>Cyanophyceae</taxon>
        <taxon>Oscillatoriophycideae</taxon>
        <taxon>Chroococcales</taxon>
        <taxon>Aphanothecaceae</taxon>
        <taxon>Aphanothece</taxon>
    </lineage>
</organism>
<dbReference type="GO" id="GO:0003677">
    <property type="term" value="F:DNA binding"/>
    <property type="evidence" value="ECO:0007669"/>
    <property type="project" value="UniProtKB-KW"/>
</dbReference>
<sequence>MLLGFKTELKLNDKQRTLLLKHAGTARHAWNWGLGLTRQILEHNKQCPSDEKIKFPTAIDLHKWLVALVKPEHSWYYEVSKCAPQFALRHLRKAWDRCFRKIANPPKFKKKGKDDSFSLDGSIKVDHFKIRVPIIGWLKTYERLPQNYQPKLVTISRKADRWFISFKIEVTAEVSAGIVSPIAVDLGLLRFATLSDNRIYDSPRPLKNLEQKLALLQWRNRNKEKGSNNWKKAQVKIARLHLKIANIRKDFLHKLTTQLAKNHSEIVIEDLNVSGMLKNGKLAKAIADSGFYEFRRQLEYKTQLYGSKLILADRWFPSSKTCSNCGFHHQELTLAERVFSCPACSWTGDRDLNACYNLVRLAKPDFKPVGQVEADFSWLNQELNVKSTFGLV</sequence>
<protein>
    <submittedName>
        <fullName evidence="11">Transposase</fullName>
    </submittedName>
</protein>
<evidence type="ECO:0000313" key="11">
    <source>
        <dbReference type="EMBL" id="PSF35824.1"/>
    </source>
</evidence>
<evidence type="ECO:0000259" key="9">
    <source>
        <dbReference type="Pfam" id="PF07282"/>
    </source>
</evidence>
<keyword evidence="12" id="KW-1185">Reference proteome</keyword>
<keyword evidence="6" id="KW-0238">DNA-binding</keyword>
<dbReference type="RefSeq" id="WP_106457803.1">
    <property type="nucleotide sequence ID" value="NZ_PXOH01000017.1"/>
</dbReference>
<dbReference type="InterPro" id="IPR010095">
    <property type="entry name" value="Cas12f1-like_TNB"/>
</dbReference>
<evidence type="ECO:0000256" key="3">
    <source>
        <dbReference type="ARBA" id="ARBA00022578"/>
    </source>
</evidence>